<sequence length="430" mass="49149">MKAFSLWLKEKLWLTPAIYIVMAILLSITFFYIDLLYVERMKPFIPSILLTNVDLAKTIMGSLSGALLTMTTFTFSTILVVLTMYSSQFSPRTLKNFVHDKITWRVLGIFLSGFIYNTLSLLFMRDDLYETDILSTFVGIVIAFFCLSTFAYFIHYIATNVQVGQLVNQLIADAEEAISKLKDLQEEEEATTEETAWHPVGIKETHQADQEGYIHYISFDRLVDYAQEQELKIEILVNPGDYVYEGKEIFHIYKTSEAELSVAKFYSLGNSRTSEQDLDFAIQKMVEVALRAISPGINDPNTANDIIIRLGRLLGQLGCLKTGTILLGNKHVLYRFPSYKKALYKTFYQLSHYGKEDISVLISILESLQVTADVVPNRHHIELWEIHSYVLEGVDIQELKTLDIEKLQEKVDVLAVATGQHSYNLRLVEQ</sequence>
<keyword evidence="2" id="KW-1133">Transmembrane helix</keyword>
<proteinExistence type="predicted"/>
<gene>
    <name evidence="3" type="ORF">GPDM_08825</name>
</gene>
<keyword evidence="2" id="KW-0472">Membrane</keyword>
<keyword evidence="1" id="KW-0175">Coiled coil</keyword>
<name>E7RH17_9BACL</name>
<accession>E7RH17</accession>
<dbReference type="InterPro" id="IPR018723">
    <property type="entry name" value="DUF2254_membrane"/>
</dbReference>
<dbReference type="Pfam" id="PF10011">
    <property type="entry name" value="DUF2254"/>
    <property type="match status" value="1"/>
</dbReference>
<feature type="transmembrane region" description="Helical" evidence="2">
    <location>
        <begin position="102"/>
        <end position="124"/>
    </location>
</feature>
<feature type="transmembrane region" description="Helical" evidence="2">
    <location>
        <begin position="136"/>
        <end position="158"/>
    </location>
</feature>
<dbReference type="RefSeq" id="WP_008430658.1">
    <property type="nucleotide sequence ID" value="NZ_AEPB01000030.1"/>
</dbReference>
<dbReference type="EMBL" id="AEPB01000030">
    <property type="protein sequence ID" value="EGA89755.1"/>
    <property type="molecule type" value="Genomic_DNA"/>
</dbReference>
<keyword evidence="2" id="KW-0812">Transmembrane</keyword>
<evidence type="ECO:0000256" key="1">
    <source>
        <dbReference type="SAM" id="Coils"/>
    </source>
</evidence>
<protein>
    <recommendedName>
        <fullName evidence="5">DUF2254 domain-containing protein</fullName>
    </recommendedName>
</protein>
<evidence type="ECO:0000256" key="2">
    <source>
        <dbReference type="SAM" id="Phobius"/>
    </source>
</evidence>
<dbReference type="eggNOG" id="COG4325">
    <property type="taxonomic scope" value="Bacteria"/>
</dbReference>
<dbReference type="OrthoDB" id="2955631at2"/>
<organism evidence="3 4">
    <name type="scientific">Planococcus donghaensis MPA1U2</name>
    <dbReference type="NCBI Taxonomy" id="933115"/>
    <lineage>
        <taxon>Bacteria</taxon>
        <taxon>Bacillati</taxon>
        <taxon>Bacillota</taxon>
        <taxon>Bacilli</taxon>
        <taxon>Bacillales</taxon>
        <taxon>Caryophanaceae</taxon>
        <taxon>Planococcus</taxon>
    </lineage>
</organism>
<feature type="coiled-coil region" evidence="1">
    <location>
        <begin position="167"/>
        <end position="194"/>
    </location>
</feature>
<feature type="transmembrane region" description="Helical" evidence="2">
    <location>
        <begin position="12"/>
        <end position="38"/>
    </location>
</feature>
<dbReference type="AlphaFoldDB" id="E7RH17"/>
<comment type="caution">
    <text evidence="3">The sequence shown here is derived from an EMBL/GenBank/DDBJ whole genome shotgun (WGS) entry which is preliminary data.</text>
</comment>
<feature type="transmembrane region" description="Helical" evidence="2">
    <location>
        <begin position="59"/>
        <end position="82"/>
    </location>
</feature>
<evidence type="ECO:0008006" key="5">
    <source>
        <dbReference type="Google" id="ProtNLM"/>
    </source>
</evidence>
<evidence type="ECO:0000313" key="3">
    <source>
        <dbReference type="EMBL" id="EGA89755.1"/>
    </source>
</evidence>
<reference evidence="3 4" key="1">
    <citation type="journal article" date="2011" name="J. Bacteriol.">
        <title>The Draft Genome of Planococcus donghaensis MPA1U2 Reveals Nonsporulation Pathways Controlled by a Conserved Spo0A Regulon.</title>
        <authorList>
            <person name="Pearson M.D."/>
            <person name="Noller H.F."/>
        </authorList>
    </citation>
    <scope>NUCLEOTIDE SEQUENCE [LARGE SCALE GENOMIC DNA]</scope>
    <source>
        <strain evidence="3 4">MPA1U2</strain>
    </source>
</reference>
<evidence type="ECO:0000313" key="4">
    <source>
        <dbReference type="Proteomes" id="UP000003052"/>
    </source>
</evidence>
<dbReference type="Proteomes" id="UP000003052">
    <property type="component" value="Unassembled WGS sequence"/>
</dbReference>